<proteinExistence type="predicted"/>
<protein>
    <submittedName>
        <fullName evidence="1">Uncharacterized protein</fullName>
    </submittedName>
</protein>
<accession>A0A195CK54</accession>
<evidence type="ECO:0000313" key="1">
    <source>
        <dbReference type="EMBL" id="KYN00454.1"/>
    </source>
</evidence>
<evidence type="ECO:0000313" key="2">
    <source>
        <dbReference type="Proteomes" id="UP000078542"/>
    </source>
</evidence>
<dbReference type="Proteomes" id="UP000078542">
    <property type="component" value="Unassembled WGS sequence"/>
</dbReference>
<gene>
    <name evidence="1" type="ORF">ALC62_08758</name>
</gene>
<keyword evidence="2" id="KW-1185">Reference proteome</keyword>
<name>A0A195CK54_9HYME</name>
<sequence length="84" mass="9388">MFWIIGALLFFRYAWIRVTRLFIHGFQERGISGTSLPGKLAVLVRGDFRSASWKAAARGNGINEPCARKKGRGTEEIVVPRPAN</sequence>
<dbReference type="AlphaFoldDB" id="A0A195CK54"/>
<organism evidence="1 2">
    <name type="scientific">Cyphomyrmex costatus</name>
    <dbReference type="NCBI Taxonomy" id="456900"/>
    <lineage>
        <taxon>Eukaryota</taxon>
        <taxon>Metazoa</taxon>
        <taxon>Ecdysozoa</taxon>
        <taxon>Arthropoda</taxon>
        <taxon>Hexapoda</taxon>
        <taxon>Insecta</taxon>
        <taxon>Pterygota</taxon>
        <taxon>Neoptera</taxon>
        <taxon>Endopterygota</taxon>
        <taxon>Hymenoptera</taxon>
        <taxon>Apocrita</taxon>
        <taxon>Aculeata</taxon>
        <taxon>Formicoidea</taxon>
        <taxon>Formicidae</taxon>
        <taxon>Myrmicinae</taxon>
        <taxon>Cyphomyrmex</taxon>
    </lineage>
</organism>
<dbReference type="EMBL" id="KQ977720">
    <property type="protein sequence ID" value="KYN00454.1"/>
    <property type="molecule type" value="Genomic_DNA"/>
</dbReference>
<reference evidence="1 2" key="1">
    <citation type="submission" date="2016-03" db="EMBL/GenBank/DDBJ databases">
        <title>Cyphomyrmex costatus WGS genome.</title>
        <authorList>
            <person name="Nygaard S."/>
            <person name="Hu H."/>
            <person name="Boomsma J."/>
            <person name="Zhang G."/>
        </authorList>
    </citation>
    <scope>NUCLEOTIDE SEQUENCE [LARGE SCALE GENOMIC DNA]</scope>
    <source>
        <strain evidence="1">MS0001</strain>
        <tissue evidence="1">Whole body</tissue>
    </source>
</reference>